<evidence type="ECO:0000313" key="2">
    <source>
        <dbReference type="EMBL" id="KAI9174246.1"/>
    </source>
</evidence>
<dbReference type="Proteomes" id="UP001064489">
    <property type="component" value="Chromosome 8"/>
</dbReference>
<name>A0AAD5NQ47_ACENE</name>
<feature type="region of interest" description="Disordered" evidence="1">
    <location>
        <begin position="100"/>
        <end position="119"/>
    </location>
</feature>
<dbReference type="AlphaFoldDB" id="A0AAD5NQ47"/>
<comment type="caution">
    <text evidence="2">The sequence shown here is derived from an EMBL/GenBank/DDBJ whole genome shotgun (WGS) entry which is preliminary data.</text>
</comment>
<evidence type="ECO:0000313" key="3">
    <source>
        <dbReference type="Proteomes" id="UP001064489"/>
    </source>
</evidence>
<feature type="region of interest" description="Disordered" evidence="1">
    <location>
        <begin position="1"/>
        <end position="45"/>
    </location>
</feature>
<reference evidence="2" key="2">
    <citation type="submission" date="2023-02" db="EMBL/GenBank/DDBJ databases">
        <authorList>
            <person name="Swenson N.G."/>
            <person name="Wegrzyn J.L."/>
            <person name="Mcevoy S.L."/>
        </authorList>
    </citation>
    <scope>NUCLEOTIDE SEQUENCE</scope>
    <source>
        <strain evidence="2">91603</strain>
        <tissue evidence="2">Leaf</tissue>
    </source>
</reference>
<organism evidence="2 3">
    <name type="scientific">Acer negundo</name>
    <name type="common">Box elder</name>
    <dbReference type="NCBI Taxonomy" id="4023"/>
    <lineage>
        <taxon>Eukaryota</taxon>
        <taxon>Viridiplantae</taxon>
        <taxon>Streptophyta</taxon>
        <taxon>Embryophyta</taxon>
        <taxon>Tracheophyta</taxon>
        <taxon>Spermatophyta</taxon>
        <taxon>Magnoliopsida</taxon>
        <taxon>eudicotyledons</taxon>
        <taxon>Gunneridae</taxon>
        <taxon>Pentapetalae</taxon>
        <taxon>rosids</taxon>
        <taxon>malvids</taxon>
        <taxon>Sapindales</taxon>
        <taxon>Sapindaceae</taxon>
        <taxon>Hippocastanoideae</taxon>
        <taxon>Acereae</taxon>
        <taxon>Acer</taxon>
    </lineage>
</organism>
<sequence length="119" mass="13485">MTRKPTPPYVHQATSSTRDMALSSRPCRVLPQGEEQGQTNSTGRREYDTLHADLEKRVVKITVESTASARLGIREREEERLERGHVAGEEWIEKREIFRGDGNGDGETAGEVKEWDYVA</sequence>
<feature type="compositionally biased region" description="Basic and acidic residues" evidence="1">
    <location>
        <begin position="110"/>
        <end position="119"/>
    </location>
</feature>
<dbReference type="EMBL" id="JAJSOW010000103">
    <property type="protein sequence ID" value="KAI9174246.1"/>
    <property type="molecule type" value="Genomic_DNA"/>
</dbReference>
<protein>
    <submittedName>
        <fullName evidence="2">Uncharacterized protein</fullName>
    </submittedName>
</protein>
<proteinExistence type="predicted"/>
<keyword evidence="3" id="KW-1185">Reference proteome</keyword>
<gene>
    <name evidence="2" type="ORF">LWI28_014554</name>
</gene>
<reference evidence="2" key="1">
    <citation type="journal article" date="2022" name="Plant J.">
        <title>Strategies of tolerance reflected in two North American maple genomes.</title>
        <authorList>
            <person name="McEvoy S.L."/>
            <person name="Sezen U.U."/>
            <person name="Trouern-Trend A."/>
            <person name="McMahon S.M."/>
            <person name="Schaberg P.G."/>
            <person name="Yang J."/>
            <person name="Wegrzyn J.L."/>
            <person name="Swenson N.G."/>
        </authorList>
    </citation>
    <scope>NUCLEOTIDE SEQUENCE</scope>
    <source>
        <strain evidence="2">91603</strain>
    </source>
</reference>
<accession>A0AAD5NQ47</accession>
<evidence type="ECO:0000256" key="1">
    <source>
        <dbReference type="SAM" id="MobiDB-lite"/>
    </source>
</evidence>